<dbReference type="AlphaFoldDB" id="A0A658QRR0"/>
<protein>
    <recommendedName>
        <fullName evidence="3 5">Regulatory protein RecX</fullName>
    </recommendedName>
</protein>
<evidence type="ECO:0000259" key="7">
    <source>
        <dbReference type="Pfam" id="PF21981"/>
    </source>
</evidence>
<evidence type="ECO:0000313" key="9">
    <source>
        <dbReference type="Proteomes" id="UP000198263"/>
    </source>
</evidence>
<sequence length="428" mass="47229">MLKRRFGSKAGNADFGRSRADDSNRSREGDASREVGQPEQGTEAIDRYERSSERRETSSRRGGFRQSGQSRADAKSFAPARRVFKAADEGSALSDAEQIGDVAPSPLPQQSPARKQRRVQGAQPTARRQDDYAATQAVEPDRAARLDRARALLQQTTARIATQPLSETPSTPGTARIDDPFQEADPFEPFEQCAPSSSPEAQGDVVRSRPARRQRKAPSNRQQPQRSSGDASFEDADPFEQCVPLDAPEGDPDCVYSRSSQRQRKTADANNPRRPQRSLKGRALGYLSRREYSRAELSRKLRPYVEEADSLETLLDGLERDGWLSNERFVESVVHRRAALMGGSRIISELKRHAVGDALIGETAGKLAQTETARAQAVWQKKYGVLPETPAERAKQARFLAARGFSGSTIGKILKGGDEDCADEFIDD</sequence>
<evidence type="ECO:0000256" key="2">
    <source>
        <dbReference type="ARBA" id="ARBA00009695"/>
    </source>
</evidence>
<evidence type="ECO:0000256" key="5">
    <source>
        <dbReference type="HAMAP-Rule" id="MF_01114"/>
    </source>
</evidence>
<evidence type="ECO:0000256" key="6">
    <source>
        <dbReference type="SAM" id="MobiDB-lite"/>
    </source>
</evidence>
<dbReference type="HAMAP" id="MF_01114">
    <property type="entry name" value="RecX"/>
    <property type="match status" value="1"/>
</dbReference>
<keyword evidence="9" id="KW-1185">Reference proteome</keyword>
<feature type="compositionally biased region" description="Basic residues" evidence="6">
    <location>
        <begin position="209"/>
        <end position="218"/>
    </location>
</feature>
<dbReference type="EMBL" id="FCNV02000001">
    <property type="protein sequence ID" value="SAL14525.1"/>
    <property type="molecule type" value="Genomic_DNA"/>
</dbReference>
<evidence type="ECO:0000313" key="8">
    <source>
        <dbReference type="EMBL" id="SAL14525.1"/>
    </source>
</evidence>
<dbReference type="PANTHER" id="PTHR33602:SF1">
    <property type="entry name" value="REGULATORY PROTEIN RECX FAMILY PROTEIN"/>
    <property type="match status" value="1"/>
</dbReference>
<dbReference type="GO" id="GO:0006282">
    <property type="term" value="P:regulation of DNA repair"/>
    <property type="evidence" value="ECO:0007669"/>
    <property type="project" value="UniProtKB-UniRule"/>
</dbReference>
<dbReference type="NCBIfam" id="NF001055">
    <property type="entry name" value="PRK00117.2-5"/>
    <property type="match status" value="1"/>
</dbReference>
<comment type="subcellular location">
    <subcellularLocation>
        <location evidence="1 5">Cytoplasm</location>
    </subcellularLocation>
</comment>
<dbReference type="Proteomes" id="UP000198263">
    <property type="component" value="Unassembled WGS sequence"/>
</dbReference>
<proteinExistence type="inferred from homology"/>
<dbReference type="GO" id="GO:0005737">
    <property type="term" value="C:cytoplasm"/>
    <property type="evidence" value="ECO:0007669"/>
    <property type="project" value="UniProtKB-SubCell"/>
</dbReference>
<comment type="caution">
    <text evidence="8">The sequence shown here is derived from an EMBL/GenBank/DDBJ whole genome shotgun (WGS) entry which is preliminary data.</text>
</comment>
<evidence type="ECO:0000256" key="3">
    <source>
        <dbReference type="ARBA" id="ARBA00018111"/>
    </source>
</evidence>
<feature type="compositionally biased region" description="Low complexity" evidence="6">
    <location>
        <begin position="60"/>
        <end position="71"/>
    </location>
</feature>
<evidence type="ECO:0000256" key="4">
    <source>
        <dbReference type="ARBA" id="ARBA00022490"/>
    </source>
</evidence>
<keyword evidence="4 5" id="KW-0963">Cytoplasm</keyword>
<organism evidence="8 9">
    <name type="scientific">Caballeronia concitans</name>
    <dbReference type="NCBI Taxonomy" id="1777133"/>
    <lineage>
        <taxon>Bacteria</taxon>
        <taxon>Pseudomonadati</taxon>
        <taxon>Pseudomonadota</taxon>
        <taxon>Betaproteobacteria</taxon>
        <taxon>Burkholderiales</taxon>
        <taxon>Burkholderiaceae</taxon>
        <taxon>Caballeronia</taxon>
    </lineage>
</organism>
<feature type="compositionally biased region" description="Polar residues" evidence="6">
    <location>
        <begin position="219"/>
        <end position="230"/>
    </location>
</feature>
<feature type="compositionally biased region" description="Basic and acidic residues" evidence="6">
    <location>
        <begin position="139"/>
        <end position="150"/>
    </location>
</feature>
<evidence type="ECO:0000256" key="1">
    <source>
        <dbReference type="ARBA" id="ARBA00004496"/>
    </source>
</evidence>
<comment type="function">
    <text evidence="5">Modulates RecA activity.</text>
</comment>
<comment type="similarity">
    <text evidence="2 5">Belongs to the RecX family.</text>
</comment>
<feature type="compositionally biased region" description="Basic and acidic residues" evidence="6">
    <location>
        <begin position="44"/>
        <end position="59"/>
    </location>
</feature>
<gene>
    <name evidence="5" type="primary">recX</name>
    <name evidence="8" type="ORF">AWB72_00686</name>
</gene>
<feature type="compositionally biased region" description="Basic and acidic residues" evidence="6">
    <location>
        <begin position="16"/>
        <end position="33"/>
    </location>
</feature>
<dbReference type="InterPro" id="IPR036388">
    <property type="entry name" value="WH-like_DNA-bd_sf"/>
</dbReference>
<feature type="region of interest" description="Disordered" evidence="6">
    <location>
        <begin position="1"/>
        <end position="283"/>
    </location>
</feature>
<accession>A0A658QRR0</accession>
<reference evidence="8 9" key="1">
    <citation type="submission" date="2016-01" db="EMBL/GenBank/DDBJ databases">
        <authorList>
            <person name="Peeters C."/>
        </authorList>
    </citation>
    <scope>NUCLEOTIDE SEQUENCE [LARGE SCALE GENOMIC DNA]</scope>
    <source>
        <strain evidence="8">LMG 29315</strain>
    </source>
</reference>
<dbReference type="Pfam" id="PF21981">
    <property type="entry name" value="RecX_HTH3"/>
    <property type="match status" value="1"/>
</dbReference>
<dbReference type="InterPro" id="IPR003783">
    <property type="entry name" value="Regulatory_RecX"/>
</dbReference>
<feature type="compositionally biased region" description="Polar residues" evidence="6">
    <location>
        <begin position="154"/>
        <end position="173"/>
    </location>
</feature>
<name>A0A658QRR0_9BURK</name>
<dbReference type="InterPro" id="IPR053925">
    <property type="entry name" value="RecX_HTH_3rd"/>
</dbReference>
<feature type="domain" description="RecX third three-helical" evidence="7">
    <location>
        <begin position="371"/>
        <end position="414"/>
    </location>
</feature>
<dbReference type="Gene3D" id="1.10.10.10">
    <property type="entry name" value="Winged helix-like DNA-binding domain superfamily/Winged helix DNA-binding domain"/>
    <property type="match status" value="2"/>
</dbReference>
<dbReference type="PANTHER" id="PTHR33602">
    <property type="entry name" value="REGULATORY PROTEIN RECX FAMILY PROTEIN"/>
    <property type="match status" value="1"/>
</dbReference>